<protein>
    <submittedName>
        <fullName evidence="1">Uncharacterized protein</fullName>
    </submittedName>
</protein>
<organism evidence="1 2">
    <name type="scientific">Manihot esculenta</name>
    <name type="common">Cassava</name>
    <name type="synonym">Jatropha manihot</name>
    <dbReference type="NCBI Taxonomy" id="3983"/>
    <lineage>
        <taxon>Eukaryota</taxon>
        <taxon>Viridiplantae</taxon>
        <taxon>Streptophyta</taxon>
        <taxon>Embryophyta</taxon>
        <taxon>Tracheophyta</taxon>
        <taxon>Spermatophyta</taxon>
        <taxon>Magnoliopsida</taxon>
        <taxon>eudicotyledons</taxon>
        <taxon>Gunneridae</taxon>
        <taxon>Pentapetalae</taxon>
        <taxon>rosids</taxon>
        <taxon>fabids</taxon>
        <taxon>Malpighiales</taxon>
        <taxon>Euphorbiaceae</taxon>
        <taxon>Crotonoideae</taxon>
        <taxon>Manihoteae</taxon>
        <taxon>Manihot</taxon>
    </lineage>
</organism>
<reference evidence="2" key="1">
    <citation type="journal article" date="2016" name="Nat. Biotechnol.">
        <title>Sequencing wild and cultivated cassava and related species reveals extensive interspecific hybridization and genetic diversity.</title>
        <authorList>
            <person name="Bredeson J.V."/>
            <person name="Lyons J.B."/>
            <person name="Prochnik S.E."/>
            <person name="Wu G.A."/>
            <person name="Ha C.M."/>
            <person name="Edsinger-Gonzales E."/>
            <person name="Grimwood J."/>
            <person name="Schmutz J."/>
            <person name="Rabbi I.Y."/>
            <person name="Egesi C."/>
            <person name="Nauluvula P."/>
            <person name="Lebot V."/>
            <person name="Ndunguru J."/>
            <person name="Mkamilo G."/>
            <person name="Bart R.S."/>
            <person name="Setter T.L."/>
            <person name="Gleadow R.M."/>
            <person name="Kulakow P."/>
            <person name="Ferguson M.E."/>
            <person name="Rounsley S."/>
            <person name="Rokhsar D.S."/>
        </authorList>
    </citation>
    <scope>NUCLEOTIDE SEQUENCE [LARGE SCALE GENOMIC DNA]</scope>
    <source>
        <strain evidence="2">cv. AM560-2</strain>
    </source>
</reference>
<dbReference type="EMBL" id="CM004395">
    <property type="protein sequence ID" value="KAG8648130.1"/>
    <property type="molecule type" value="Genomic_DNA"/>
</dbReference>
<gene>
    <name evidence="1" type="ORF">MANES_09G153000v8</name>
</gene>
<proteinExistence type="predicted"/>
<keyword evidence="2" id="KW-1185">Reference proteome</keyword>
<evidence type="ECO:0000313" key="1">
    <source>
        <dbReference type="EMBL" id="KAG8648130.1"/>
    </source>
</evidence>
<name>A0ACB7H6M3_MANES</name>
<comment type="caution">
    <text evidence="1">The sequence shown here is derived from an EMBL/GenBank/DDBJ whole genome shotgun (WGS) entry which is preliminary data.</text>
</comment>
<dbReference type="Proteomes" id="UP000091857">
    <property type="component" value="Chromosome 9"/>
</dbReference>
<sequence>MAGNPPPEGLGDDFFEQILAVQPGYCGGTGDTGGGEVVGSTMPMMGLQLGTPAAGGLRTNSMGMMPLGLNLEHHGFLRQQEDGGGALDKNNHTNNNASTTSGINERDSVHIASLFPTFGQLQTQSIRPTPPPPPPGPPQLHQPFHGQPTPGAVSAVSQPPAIRPRVRARRGQATDPHSIAERLRRERIAERMKALQELVPTANKSDRAAMLDEIVDYVKFLRLQVKVLSMSRLGAAGAVAQLVADVPLPSAEFNVIQGRKHGRDKSARLGEVVK</sequence>
<evidence type="ECO:0000313" key="2">
    <source>
        <dbReference type="Proteomes" id="UP000091857"/>
    </source>
</evidence>
<accession>A0ACB7H6M3</accession>